<evidence type="ECO:0000256" key="1">
    <source>
        <dbReference type="ARBA" id="ARBA00004173"/>
    </source>
</evidence>
<dbReference type="VEuPathDB" id="FungiDB:PADG_11882"/>
<dbReference type="Pfam" id="PF10259">
    <property type="entry name" value="Rogdi_lz"/>
    <property type="match status" value="1"/>
</dbReference>
<dbReference type="AlphaFoldDB" id="A0A1D2JFE7"/>
<dbReference type="Proteomes" id="UP000242814">
    <property type="component" value="Unassembled WGS sequence"/>
</dbReference>
<evidence type="ECO:0000256" key="5">
    <source>
        <dbReference type="ARBA" id="ARBA00023014"/>
    </source>
</evidence>
<dbReference type="VEuPathDB" id="FungiDB:PABG_07177"/>
<dbReference type="GO" id="GO:0051536">
    <property type="term" value="F:iron-sulfur cluster binding"/>
    <property type="evidence" value="ECO:0007669"/>
    <property type="project" value="UniProtKB-KW"/>
</dbReference>
<proteinExistence type="predicted"/>
<name>A0A1D2JFE7_PARBR</name>
<dbReference type="Pfam" id="PF09243">
    <property type="entry name" value="Rsm22"/>
    <property type="match status" value="1"/>
</dbReference>
<dbReference type="GO" id="GO:0003735">
    <property type="term" value="F:structural constituent of ribosome"/>
    <property type="evidence" value="ECO:0007669"/>
    <property type="project" value="TreeGrafter"/>
</dbReference>
<dbReference type="GO" id="GO:0008168">
    <property type="term" value="F:methyltransferase activity"/>
    <property type="evidence" value="ECO:0007669"/>
    <property type="project" value="InterPro"/>
</dbReference>
<evidence type="ECO:0000256" key="4">
    <source>
        <dbReference type="ARBA" id="ARBA00023004"/>
    </source>
</evidence>
<dbReference type="InterPro" id="IPR015324">
    <property type="entry name" value="Ribosomal_Rsm22-like"/>
</dbReference>
<comment type="function">
    <text evidence="7">Mitochondrial ribosome (mitoribosome) assembly factor. Binds at the interface of the head and body domains of the mitochondrial small ribosomal subunit (mt-SSU), occluding the mRNA channel and preventing compaction of the head domain towards the body. Probable inactive methyltransferase: retains the characteristic folding and ability to bind S-adenosyl-L-methionine, but it probably lost its methyltransferase activity.</text>
</comment>
<dbReference type="EMBL" id="LZYO01000126">
    <property type="protein sequence ID" value="ODH30335.1"/>
    <property type="molecule type" value="Genomic_DNA"/>
</dbReference>
<keyword evidence="2" id="KW-0479">Metal-binding</keyword>
<dbReference type="VEuPathDB" id="FungiDB:PADG_11881"/>
<accession>A0A1D2JFE7</accession>
<dbReference type="InterPro" id="IPR028241">
    <property type="entry name" value="RAVE2/Rogdi"/>
</dbReference>
<dbReference type="VEuPathDB" id="FungiDB:PABG_07178"/>
<keyword evidence="5" id="KW-0411">Iron-sulfur</keyword>
<dbReference type="GO" id="GO:0046872">
    <property type="term" value="F:metal ion binding"/>
    <property type="evidence" value="ECO:0007669"/>
    <property type="project" value="UniProtKB-KW"/>
</dbReference>
<evidence type="ECO:0000256" key="6">
    <source>
        <dbReference type="ARBA" id="ARBA00023128"/>
    </source>
</evidence>
<protein>
    <recommendedName>
        <fullName evidence="11">37S ribosomal protein Rsm22</fullName>
    </recommendedName>
</protein>
<comment type="subcellular location">
    <subcellularLocation>
        <location evidence="1">Mitochondrion</location>
    </subcellularLocation>
</comment>
<sequence>MATWAYPQLPPDRLKREEDDSLARELKWFLGSLQESLASLRDGLQESAALLSPTMPGSTLVLSSLRSENVKGFVTRVGTKIVKGDIQLRLHSLTPPKGSNSTRLLVSDGPGAAEIALRQLVLVRRLINESLDVIDVSTWTGDPMNASFISGQLRLLHDNLSEARLTLKGEGEKSKKPWYEDSVDEKAFAPPLPPYVSFHLSISEAALVLNLRTLEPVTPENTPATSFAPEISLSGFFLRDRIFGPRHPVHDESGDVFNWKGEEVKVKEKVRVESQDPSLLSAMSKLTALEHDVSRWKSALGVVMEEDDTDNDRSLTTAATQSPCGTVIRKLNRDTLQRFASTTTCGVGDTPQIRKEALFDVVDNIHQTEDDIVQSLQELELVDTFSHLIYSQDLDLMDTLTAIVGHRSEADLIAKVTMIRQRFRDSLPDNLLSGEEMQLYKKLYGEPMSMEEEESNITQDEPEPDQLLRCDGEGGWVEVEHLATDTAEVQSSEHNLTRVSEFENDDEYELDYDELSLEDRATSIARMLGGKVISSSDSEGLCENGADDNNPRAHPLTTEGKFTPGSKTISLPYDSMTKPVSRMLSSYPNKHLAETAHRLFGGPNLPYSTSTLPKNIPSTPIQLDARQHVMSDIESHAYLAVLYPGIYASVLSVLVEVRKRLGSTWLRDLITKEGGVRVLDAGGGGAGILAWREVLKAEWLLMSPNSPPGSPVPFGKSTVLTGSTSLRHRASQLLENTTFLPRLPDYLHVRDQATITDERPHSQRKQYDVIIAPHTIWPIREDYQRKEHVENLWTLLNPDGGVLILLEKGHQRGFEAIAGAREMILERLISSPGSTEYENKIQSPDAERFVQKGKGMIIAPCTTHAKCPMYLNPGKSIARKDFCHFQQRYFRPPYLQRIRGETCRNHEDVKFSYVAVQRGMDMRETHGIIQGEQATNAAFKGFEHLSSQRNAEGPPANEAPKFHHLSLPRLILPPLKRQGHSTLDLCTPHGKIERWTVPRSFSKQAYRDARKSAWGDLWALGAKSRSLRNIKLGIVDNKSGDKKHDRRMRKQLLAENVAHEEYQMGSNHGTASSVEKKDAEEVDSGIRELRDAIGRLDPYESQRRVYKKPEKKRKVPTWVKKMEAKRKAKVKNDFDGFGGDV</sequence>
<evidence type="ECO:0008006" key="11">
    <source>
        <dbReference type="Google" id="ProtNLM"/>
    </source>
</evidence>
<dbReference type="GO" id="GO:0006412">
    <property type="term" value="P:translation"/>
    <property type="evidence" value="ECO:0007669"/>
    <property type="project" value="InterPro"/>
</dbReference>
<keyword evidence="6" id="KW-0496">Mitochondrion</keyword>
<keyword evidence="3" id="KW-0809">Transit peptide</keyword>
<dbReference type="GO" id="GO:0005763">
    <property type="term" value="C:mitochondrial small ribosomal subunit"/>
    <property type="evidence" value="ECO:0007669"/>
    <property type="project" value="TreeGrafter"/>
</dbReference>
<comment type="caution">
    <text evidence="9">The sequence shown here is derived from an EMBL/GenBank/DDBJ whole genome shotgun (WGS) entry which is preliminary data.</text>
</comment>
<evidence type="ECO:0000256" key="8">
    <source>
        <dbReference type="SAM" id="MobiDB-lite"/>
    </source>
</evidence>
<organism evidence="9 10">
    <name type="scientific">Paracoccidioides brasiliensis</name>
    <dbReference type="NCBI Taxonomy" id="121759"/>
    <lineage>
        <taxon>Eukaryota</taxon>
        <taxon>Fungi</taxon>
        <taxon>Dikarya</taxon>
        <taxon>Ascomycota</taxon>
        <taxon>Pezizomycotina</taxon>
        <taxon>Eurotiomycetes</taxon>
        <taxon>Eurotiomycetidae</taxon>
        <taxon>Onygenales</taxon>
        <taxon>Ajellomycetaceae</taxon>
        <taxon>Paracoccidioides</taxon>
    </lineage>
</organism>
<evidence type="ECO:0000313" key="9">
    <source>
        <dbReference type="EMBL" id="ODH30335.1"/>
    </source>
</evidence>
<evidence type="ECO:0000256" key="3">
    <source>
        <dbReference type="ARBA" id="ARBA00022946"/>
    </source>
</evidence>
<dbReference type="InterPro" id="IPR052571">
    <property type="entry name" value="Mt_RNA_Methyltransferase"/>
</dbReference>
<evidence type="ECO:0000256" key="7">
    <source>
        <dbReference type="ARBA" id="ARBA00045681"/>
    </source>
</evidence>
<keyword evidence="4" id="KW-0408">Iron</keyword>
<evidence type="ECO:0000256" key="2">
    <source>
        <dbReference type="ARBA" id="ARBA00022723"/>
    </source>
</evidence>
<gene>
    <name evidence="9" type="ORF">ACO22_03610</name>
</gene>
<evidence type="ECO:0000313" key="10">
    <source>
        <dbReference type="Proteomes" id="UP000242814"/>
    </source>
</evidence>
<dbReference type="PANTHER" id="PTHR13184:SF5">
    <property type="entry name" value="METHYLTRANSFERASE-LIKE PROTEIN 17, MITOCHONDRIAL"/>
    <property type="match status" value="1"/>
</dbReference>
<reference evidence="9 10" key="1">
    <citation type="submission" date="2016-06" db="EMBL/GenBank/DDBJ databases">
        <authorList>
            <person name="Kjaerup R.B."/>
            <person name="Dalgaard T.S."/>
            <person name="Juul-Madsen H.R."/>
        </authorList>
    </citation>
    <scope>NUCLEOTIDE SEQUENCE [LARGE SCALE GENOMIC DNA]</scope>
    <source>
        <strain evidence="9 10">Pb300</strain>
    </source>
</reference>
<dbReference type="PANTHER" id="PTHR13184">
    <property type="entry name" value="37S RIBOSOMAL PROTEIN S22"/>
    <property type="match status" value="1"/>
</dbReference>
<feature type="region of interest" description="Disordered" evidence="8">
    <location>
        <begin position="538"/>
        <end position="565"/>
    </location>
</feature>